<reference evidence="4 5" key="1">
    <citation type="submission" date="2017-09" db="EMBL/GenBank/DDBJ databases">
        <title>Bacterial strain isolated from the female urinary microbiota.</title>
        <authorList>
            <person name="Thomas-White K."/>
            <person name="Kumar N."/>
            <person name="Forster S."/>
            <person name="Putonti C."/>
            <person name="Lawley T."/>
            <person name="Wolfe A.J."/>
        </authorList>
    </citation>
    <scope>NUCLEOTIDE SEQUENCE [LARGE SCALE GENOMIC DNA]</scope>
    <source>
        <strain evidence="4 5">UMB1301</strain>
    </source>
</reference>
<dbReference type="PANTHER" id="PTHR12304">
    <property type="entry name" value="INOSINE-URIDINE PREFERRING NUCLEOSIDE HYDROLASE"/>
    <property type="match status" value="1"/>
</dbReference>
<dbReference type="Proteomes" id="UP000235598">
    <property type="component" value="Unassembled WGS sequence"/>
</dbReference>
<accession>A0A2N6VRI3</accession>
<dbReference type="Gene3D" id="3.90.245.10">
    <property type="entry name" value="Ribonucleoside hydrolase-like"/>
    <property type="match status" value="1"/>
</dbReference>
<keyword evidence="1 4" id="KW-0378">Hydrolase</keyword>
<dbReference type="InterPro" id="IPR001910">
    <property type="entry name" value="Inosine/uridine_hydrolase_dom"/>
</dbReference>
<dbReference type="InterPro" id="IPR036452">
    <property type="entry name" value="Ribo_hydro-like"/>
</dbReference>
<evidence type="ECO:0000259" key="3">
    <source>
        <dbReference type="Pfam" id="PF01156"/>
    </source>
</evidence>
<comment type="caution">
    <text evidence="4">The sequence shown here is derived from an EMBL/GenBank/DDBJ whole genome shotgun (WGS) entry which is preliminary data.</text>
</comment>
<organism evidence="4 5">
    <name type="scientific">Brevibacterium paucivorans</name>
    <dbReference type="NCBI Taxonomy" id="170994"/>
    <lineage>
        <taxon>Bacteria</taxon>
        <taxon>Bacillati</taxon>
        <taxon>Actinomycetota</taxon>
        <taxon>Actinomycetes</taxon>
        <taxon>Micrococcales</taxon>
        <taxon>Brevibacteriaceae</taxon>
        <taxon>Brevibacterium</taxon>
    </lineage>
</organism>
<dbReference type="EMBL" id="PNHK01000001">
    <property type="protein sequence ID" value="PMD06706.1"/>
    <property type="molecule type" value="Genomic_DNA"/>
</dbReference>
<dbReference type="GO" id="GO:0008477">
    <property type="term" value="F:purine nucleosidase activity"/>
    <property type="evidence" value="ECO:0007669"/>
    <property type="project" value="TreeGrafter"/>
</dbReference>
<dbReference type="AlphaFoldDB" id="A0A2N6VRI3"/>
<dbReference type="GO" id="GO:0005829">
    <property type="term" value="C:cytosol"/>
    <property type="evidence" value="ECO:0007669"/>
    <property type="project" value="TreeGrafter"/>
</dbReference>
<evidence type="ECO:0000313" key="4">
    <source>
        <dbReference type="EMBL" id="PMD06706.1"/>
    </source>
</evidence>
<gene>
    <name evidence="4" type="ORF">CJ199_02310</name>
</gene>
<keyword evidence="2" id="KW-0326">Glycosidase</keyword>
<dbReference type="Pfam" id="PF01156">
    <property type="entry name" value="IU_nuc_hydro"/>
    <property type="match status" value="1"/>
</dbReference>
<dbReference type="PANTHER" id="PTHR12304:SF4">
    <property type="entry name" value="URIDINE NUCLEOSIDASE"/>
    <property type="match status" value="1"/>
</dbReference>
<evidence type="ECO:0000256" key="2">
    <source>
        <dbReference type="ARBA" id="ARBA00023295"/>
    </source>
</evidence>
<evidence type="ECO:0000256" key="1">
    <source>
        <dbReference type="ARBA" id="ARBA00022801"/>
    </source>
</evidence>
<dbReference type="GO" id="GO:0006152">
    <property type="term" value="P:purine nucleoside catabolic process"/>
    <property type="evidence" value="ECO:0007669"/>
    <property type="project" value="TreeGrafter"/>
</dbReference>
<name>A0A2N6VRI3_9MICO</name>
<dbReference type="OrthoDB" id="9797882at2"/>
<feature type="domain" description="Inosine/uridine-preferring nucleoside hydrolase" evidence="3">
    <location>
        <begin position="56"/>
        <end position="358"/>
    </location>
</feature>
<sequence length="378" mass="40840">MIATFSFFPSPVGPILPRIHTSYFHASPPPGPAILCFASLRRTHIHVLLSEPATPVILDVDTGLDDAYALMFAARCSSIDLLGVTCVAGNVGVSQVVRNTLDILDMSGAAEVPVASGATGPLVDDHRSADHYHGENGVGGVQLPRSPRKPVEEPATEFLYRLLSESSHPVTLIALAPLTNIALLLRSYPEAHKHIDRIVWMGGARWYGNVTASAEFNAWSDPEAAHEVLHSGIPITLYPLEPFYTVTVSHERVARYTSAEDARIRTIGQMLAYSQTRNAGETRIPNPTASCLGDAGAVMSVAAPELTTTSRLSVDIELNGSLTRGRTVMDERRSQTDTQETGEVIHTQVITEVDFEAMEQLFVNTVIAGEETCQKSSS</sequence>
<dbReference type="SUPFAM" id="SSF53590">
    <property type="entry name" value="Nucleoside hydrolase"/>
    <property type="match status" value="1"/>
</dbReference>
<dbReference type="InterPro" id="IPR023186">
    <property type="entry name" value="IUNH"/>
</dbReference>
<protein>
    <submittedName>
        <fullName evidence="4">Nucleoside hydrolase</fullName>
    </submittedName>
</protein>
<proteinExistence type="predicted"/>
<evidence type="ECO:0000313" key="5">
    <source>
        <dbReference type="Proteomes" id="UP000235598"/>
    </source>
</evidence>